<dbReference type="GO" id="GO:0016925">
    <property type="term" value="P:protein sumoylation"/>
    <property type="evidence" value="ECO:0007669"/>
    <property type="project" value="UniProtKB-UniPathway"/>
</dbReference>
<organism evidence="12">
    <name type="scientific">Absidia glauca</name>
    <name type="common">Pin mould</name>
    <dbReference type="NCBI Taxonomy" id="4829"/>
    <lineage>
        <taxon>Eukaryota</taxon>
        <taxon>Fungi</taxon>
        <taxon>Fungi incertae sedis</taxon>
        <taxon>Mucoromycota</taxon>
        <taxon>Mucoromycotina</taxon>
        <taxon>Mucoromycetes</taxon>
        <taxon>Mucorales</taxon>
        <taxon>Cunninghamellaceae</taxon>
        <taxon>Absidia</taxon>
    </lineage>
</organism>
<proteinExistence type="inferred from homology"/>
<feature type="compositionally biased region" description="Acidic residues" evidence="9">
    <location>
        <begin position="518"/>
        <end position="529"/>
    </location>
</feature>
<feature type="compositionally biased region" description="Polar residues" evidence="9">
    <location>
        <begin position="780"/>
        <end position="808"/>
    </location>
</feature>
<dbReference type="InterPro" id="IPR013083">
    <property type="entry name" value="Znf_RING/FYVE/PHD"/>
</dbReference>
<evidence type="ECO:0000256" key="5">
    <source>
        <dbReference type="ARBA" id="ARBA00022771"/>
    </source>
</evidence>
<feature type="domain" description="PINIT" evidence="11">
    <location>
        <begin position="120"/>
        <end position="281"/>
    </location>
</feature>
<protein>
    <recommendedName>
        <fullName evidence="14">SP-RING-type domain-containing protein</fullName>
    </recommendedName>
</protein>
<name>A0A168M835_ABSGL</name>
<evidence type="ECO:0000256" key="4">
    <source>
        <dbReference type="ARBA" id="ARBA00022723"/>
    </source>
</evidence>
<feature type="compositionally biased region" description="Pro residues" evidence="9">
    <location>
        <begin position="817"/>
        <end position="827"/>
    </location>
</feature>
<feature type="compositionally biased region" description="Acidic residues" evidence="9">
    <location>
        <begin position="455"/>
        <end position="469"/>
    </location>
</feature>
<keyword evidence="3" id="KW-0808">Transferase</keyword>
<evidence type="ECO:0000256" key="7">
    <source>
        <dbReference type="ARBA" id="ARBA00022833"/>
    </source>
</evidence>
<feature type="compositionally biased region" description="Basic and acidic residues" evidence="9">
    <location>
        <begin position="537"/>
        <end position="551"/>
    </location>
</feature>
<comment type="similarity">
    <text evidence="2">Belongs to the PIAS family.</text>
</comment>
<dbReference type="Gene3D" id="2.60.120.780">
    <property type="entry name" value="PINIT domain"/>
    <property type="match status" value="1"/>
</dbReference>
<feature type="compositionally biased region" description="Low complexity" evidence="9">
    <location>
        <begin position="699"/>
        <end position="730"/>
    </location>
</feature>
<dbReference type="STRING" id="4829.A0A168M835"/>
<dbReference type="InterPro" id="IPR004181">
    <property type="entry name" value="Znf_MIZ"/>
</dbReference>
<evidence type="ECO:0000256" key="9">
    <source>
        <dbReference type="SAM" id="MobiDB-lite"/>
    </source>
</evidence>
<keyword evidence="6" id="KW-0833">Ubl conjugation pathway</keyword>
<evidence type="ECO:0000259" key="10">
    <source>
        <dbReference type="PROSITE" id="PS51044"/>
    </source>
</evidence>
<keyword evidence="7" id="KW-0862">Zinc</keyword>
<dbReference type="GO" id="GO:0000785">
    <property type="term" value="C:chromatin"/>
    <property type="evidence" value="ECO:0007669"/>
    <property type="project" value="TreeGrafter"/>
</dbReference>
<feature type="region of interest" description="Disordered" evidence="9">
    <location>
        <begin position="411"/>
        <end position="625"/>
    </location>
</feature>
<dbReference type="PROSITE" id="PS51466">
    <property type="entry name" value="PINIT"/>
    <property type="match status" value="1"/>
</dbReference>
<comment type="pathway">
    <text evidence="1">Protein modification; protein sumoylation.</text>
</comment>
<feature type="region of interest" description="Disordered" evidence="9">
    <location>
        <begin position="685"/>
        <end position="730"/>
    </location>
</feature>
<dbReference type="InParanoid" id="A0A168M835"/>
<evidence type="ECO:0000256" key="1">
    <source>
        <dbReference type="ARBA" id="ARBA00004718"/>
    </source>
</evidence>
<dbReference type="OrthoDB" id="28127at2759"/>
<evidence type="ECO:0000256" key="6">
    <source>
        <dbReference type="ARBA" id="ARBA00022786"/>
    </source>
</evidence>
<dbReference type="PANTHER" id="PTHR10782">
    <property type="entry name" value="ZINC FINGER MIZ DOMAIN-CONTAINING PROTEIN"/>
    <property type="match status" value="1"/>
</dbReference>
<feature type="compositionally biased region" description="Basic and acidic residues" evidence="9">
    <location>
        <begin position="560"/>
        <end position="610"/>
    </location>
</feature>
<feature type="compositionally biased region" description="Basic and acidic residues" evidence="9">
    <location>
        <begin position="685"/>
        <end position="694"/>
    </location>
</feature>
<feature type="compositionally biased region" description="Low complexity" evidence="9">
    <location>
        <begin position="483"/>
        <end position="498"/>
    </location>
</feature>
<reference evidence="12" key="1">
    <citation type="submission" date="2016-04" db="EMBL/GenBank/DDBJ databases">
        <authorList>
            <person name="Evans L.H."/>
            <person name="Alamgir A."/>
            <person name="Owens N."/>
            <person name="Weber N.D."/>
            <person name="Virtaneva K."/>
            <person name="Barbian K."/>
            <person name="Babar A."/>
            <person name="Rosenke K."/>
        </authorList>
    </citation>
    <scope>NUCLEOTIDE SEQUENCE [LARGE SCALE GENOMIC DNA]</scope>
    <source>
        <strain evidence="12">CBS 101.48</strain>
    </source>
</reference>
<dbReference type="Pfam" id="PF02891">
    <property type="entry name" value="zf-MIZ"/>
    <property type="match status" value="1"/>
</dbReference>
<evidence type="ECO:0000313" key="13">
    <source>
        <dbReference type="Proteomes" id="UP000078561"/>
    </source>
</evidence>
<gene>
    <name evidence="12" type="primary">ABSGL_03632.1 scaffold 4609</name>
</gene>
<dbReference type="PANTHER" id="PTHR10782:SF4">
    <property type="entry name" value="TONALLI, ISOFORM E"/>
    <property type="match status" value="1"/>
</dbReference>
<feature type="region of interest" description="Disordered" evidence="9">
    <location>
        <begin position="774"/>
        <end position="836"/>
    </location>
</feature>
<keyword evidence="13" id="KW-1185">Reference proteome</keyword>
<dbReference type="AlphaFoldDB" id="A0A168M835"/>
<dbReference type="EMBL" id="LT552047">
    <property type="protein sequence ID" value="SAL98105.1"/>
    <property type="molecule type" value="Genomic_DNA"/>
</dbReference>
<dbReference type="Pfam" id="PF14324">
    <property type="entry name" value="PINIT"/>
    <property type="match status" value="1"/>
</dbReference>
<evidence type="ECO:0000313" key="12">
    <source>
        <dbReference type="EMBL" id="SAL98105.1"/>
    </source>
</evidence>
<dbReference type="Proteomes" id="UP000078561">
    <property type="component" value="Unassembled WGS sequence"/>
</dbReference>
<keyword evidence="5 8" id="KW-0863">Zinc-finger</keyword>
<evidence type="ECO:0000259" key="11">
    <source>
        <dbReference type="PROSITE" id="PS51466"/>
    </source>
</evidence>
<dbReference type="InterPro" id="IPR023321">
    <property type="entry name" value="PINIT"/>
</dbReference>
<feature type="domain" description="SP-RING-type" evidence="10">
    <location>
        <begin position="310"/>
        <end position="396"/>
    </location>
</feature>
<dbReference type="InterPro" id="IPR038654">
    <property type="entry name" value="PINIT_sf"/>
</dbReference>
<dbReference type="Gene3D" id="3.30.40.10">
    <property type="entry name" value="Zinc/RING finger domain, C3HC4 (zinc finger)"/>
    <property type="match status" value="1"/>
</dbReference>
<dbReference type="PROSITE" id="PS51044">
    <property type="entry name" value="ZF_SP_RING"/>
    <property type="match status" value="1"/>
</dbReference>
<accession>A0A168M835</accession>
<evidence type="ECO:0000256" key="2">
    <source>
        <dbReference type="ARBA" id="ARBA00005383"/>
    </source>
</evidence>
<sequence length="836" mass="92664">MNDSQVKLLEGYLQSFHVPDIKYFVTVLSSRFLINKISKASRKGVMVSMIVEEVVRFAARNHGEILDVLVAAMNERRSMSMYERVGDSIALRSRPSNSPNVAISNSNLTSATAAGTTLHRPRPTTTPTTQIHVEYKPSPFYTRQARLETAKLLPSNPNTRSNKHFGFELTPAQLQLFEERYPEDGRPMYEIRFFCSDFNIQTADLSPSKDVEFPPICEVKVNSDHTISGTTLRGMKNKPGTTNPPDITYACHLTPRRNIVEFVYANTMKTYIGSLELVKRVPIPDIVKNMKETNIISKEKTLQRLQAPEDDNDIVLESETISTKCPLGFTRIRTPSRSIHCHHLQCFDATNFLLMNQQTPTWCCPVCNRKMGSCDEVGVDEFFQDILAQVPENVEGIRIEEGGRFKILDEENDSATDDDGHGDTQGGNNNQRQLKRERSTDNDLNTQAADSVTILDDDTEDEEQQDPDDIPLAKRIRLTLPTSANSVSSSASPPHSSSMHLPRQQRSGHATDCIDLTLDSDDDEADYQDDANQVDTTRYDVERDNADRDDPTQDDPTQDDVTRDDTDRDDPTQDDSDRNDATRDDSDRNDATRDDPDRNDADRSDPDRNDAGNGDNYDYNYEINNDYNNGNNYNYTYGSSSNNNNSSIGSIGSSISSNISSSSVSLNSINSINSSSATATENHMDIDYRGDRPNNVHISSYPSTSLRSPSATSTATASSSSPSSSTAASLYGSTSPFLIRGGLWTGSADLYQNPTSHANTASPPRDIVQLPWSTNKEDTQQSPPLTNSVQSTSQQPDNSNTPHRNTTDSTSSIVSLPPLPPSTPSPLPVMKSFLHN</sequence>
<dbReference type="GO" id="GO:0008270">
    <property type="term" value="F:zinc ion binding"/>
    <property type="evidence" value="ECO:0007669"/>
    <property type="project" value="UniProtKB-KW"/>
</dbReference>
<feature type="compositionally biased region" description="Low complexity" evidence="9">
    <location>
        <begin position="611"/>
        <end position="625"/>
    </location>
</feature>
<evidence type="ECO:0008006" key="14">
    <source>
        <dbReference type="Google" id="ProtNLM"/>
    </source>
</evidence>
<dbReference type="GO" id="GO:0061665">
    <property type="term" value="F:SUMO ligase activity"/>
    <property type="evidence" value="ECO:0007669"/>
    <property type="project" value="TreeGrafter"/>
</dbReference>
<keyword evidence="4" id="KW-0479">Metal-binding</keyword>
<dbReference type="OMA" id="QVINMIP"/>
<dbReference type="UniPathway" id="UPA00886"/>
<evidence type="ECO:0000256" key="8">
    <source>
        <dbReference type="PROSITE-ProRule" id="PRU00452"/>
    </source>
</evidence>
<evidence type="ECO:0000256" key="3">
    <source>
        <dbReference type="ARBA" id="ARBA00022679"/>
    </source>
</evidence>